<dbReference type="InterPro" id="IPR032675">
    <property type="entry name" value="LRR_dom_sf"/>
</dbReference>
<dbReference type="InterPro" id="IPR001611">
    <property type="entry name" value="Leu-rich_rpt"/>
</dbReference>
<dbReference type="Pfam" id="PF00560">
    <property type="entry name" value="LRR_1"/>
    <property type="match status" value="1"/>
</dbReference>
<name>A0AAV2DMB2_9ROSI</name>
<protein>
    <submittedName>
        <fullName evidence="1">Uncharacterized protein</fullName>
    </submittedName>
</protein>
<accession>A0AAV2DMB2</accession>
<dbReference type="AlphaFoldDB" id="A0AAV2DMB2"/>
<dbReference type="PANTHER" id="PTHR47186">
    <property type="entry name" value="LEUCINE-RICH REPEAT-CONTAINING PROTEIN 57"/>
    <property type="match status" value="1"/>
</dbReference>
<organism evidence="1 2">
    <name type="scientific">Linum trigynum</name>
    <dbReference type="NCBI Taxonomy" id="586398"/>
    <lineage>
        <taxon>Eukaryota</taxon>
        <taxon>Viridiplantae</taxon>
        <taxon>Streptophyta</taxon>
        <taxon>Embryophyta</taxon>
        <taxon>Tracheophyta</taxon>
        <taxon>Spermatophyta</taxon>
        <taxon>Magnoliopsida</taxon>
        <taxon>eudicotyledons</taxon>
        <taxon>Gunneridae</taxon>
        <taxon>Pentapetalae</taxon>
        <taxon>rosids</taxon>
        <taxon>fabids</taxon>
        <taxon>Malpighiales</taxon>
        <taxon>Linaceae</taxon>
        <taxon>Linum</taxon>
    </lineage>
</organism>
<gene>
    <name evidence="1" type="ORF">LTRI10_LOCUS16862</name>
</gene>
<evidence type="ECO:0000313" key="2">
    <source>
        <dbReference type="Proteomes" id="UP001497516"/>
    </source>
</evidence>
<evidence type="ECO:0000313" key="1">
    <source>
        <dbReference type="EMBL" id="CAL1375036.1"/>
    </source>
</evidence>
<dbReference type="PANTHER" id="PTHR47186:SF3">
    <property type="entry name" value="OS09G0267800 PROTEIN"/>
    <property type="match status" value="1"/>
</dbReference>
<reference evidence="1 2" key="1">
    <citation type="submission" date="2024-04" db="EMBL/GenBank/DDBJ databases">
        <authorList>
            <person name="Fracassetti M."/>
        </authorList>
    </citation>
    <scope>NUCLEOTIDE SEQUENCE [LARGE SCALE GENOMIC DNA]</scope>
</reference>
<dbReference type="SUPFAM" id="SSF52058">
    <property type="entry name" value="L domain-like"/>
    <property type="match status" value="1"/>
</dbReference>
<dbReference type="EMBL" id="OZ034816">
    <property type="protein sequence ID" value="CAL1375036.1"/>
    <property type="molecule type" value="Genomic_DNA"/>
</dbReference>
<sequence length="112" mass="12303">MSQSIKLEIMNCANCTCLLEVPSPVQHLVKLTDLDLRGCSSLMSRPGFLNMQSLKILNLSGCSSLKKFPQIMGCIAYLNLNETAIEELPQSVAYLSRLVALNAKGCKRLQSI</sequence>
<dbReference type="Gene3D" id="3.80.10.10">
    <property type="entry name" value="Ribonuclease Inhibitor"/>
    <property type="match status" value="1"/>
</dbReference>
<keyword evidence="2" id="KW-1185">Reference proteome</keyword>
<dbReference type="Proteomes" id="UP001497516">
    <property type="component" value="Chromosome 3"/>
</dbReference>
<proteinExistence type="predicted"/>